<comment type="caution">
    <text evidence="2">The sequence shown here is derived from an EMBL/GenBank/DDBJ whole genome shotgun (WGS) entry which is preliminary data.</text>
</comment>
<sequence>MAGVGIEEPEQEGRLGGKGSSSNVKQGKLSRMESRLRMESIYFPPIGTMMMME</sequence>
<evidence type="ECO:0000313" key="2">
    <source>
        <dbReference type="EMBL" id="KAL0322476.1"/>
    </source>
</evidence>
<protein>
    <submittedName>
        <fullName evidence="2">Uncharacterized protein</fullName>
    </submittedName>
</protein>
<dbReference type="EMBL" id="JACGWK010000012">
    <property type="protein sequence ID" value="KAL0322476.1"/>
    <property type="molecule type" value="Genomic_DNA"/>
</dbReference>
<proteinExistence type="predicted"/>
<reference evidence="2" key="1">
    <citation type="submission" date="2020-06" db="EMBL/GenBank/DDBJ databases">
        <authorList>
            <person name="Li T."/>
            <person name="Hu X."/>
            <person name="Zhang T."/>
            <person name="Song X."/>
            <person name="Zhang H."/>
            <person name="Dai N."/>
            <person name="Sheng W."/>
            <person name="Hou X."/>
            <person name="Wei L."/>
        </authorList>
    </citation>
    <scope>NUCLEOTIDE SEQUENCE</scope>
    <source>
        <strain evidence="2">G01</strain>
        <tissue evidence="2">Leaf</tissue>
    </source>
</reference>
<gene>
    <name evidence="2" type="ORF">Sangu_1866900</name>
</gene>
<organism evidence="2">
    <name type="scientific">Sesamum angustifolium</name>
    <dbReference type="NCBI Taxonomy" id="2727405"/>
    <lineage>
        <taxon>Eukaryota</taxon>
        <taxon>Viridiplantae</taxon>
        <taxon>Streptophyta</taxon>
        <taxon>Embryophyta</taxon>
        <taxon>Tracheophyta</taxon>
        <taxon>Spermatophyta</taxon>
        <taxon>Magnoliopsida</taxon>
        <taxon>eudicotyledons</taxon>
        <taxon>Gunneridae</taxon>
        <taxon>Pentapetalae</taxon>
        <taxon>asterids</taxon>
        <taxon>lamiids</taxon>
        <taxon>Lamiales</taxon>
        <taxon>Pedaliaceae</taxon>
        <taxon>Sesamum</taxon>
    </lineage>
</organism>
<accession>A0AAW2LW80</accession>
<name>A0AAW2LW80_9LAMI</name>
<feature type="region of interest" description="Disordered" evidence="1">
    <location>
        <begin position="1"/>
        <end position="32"/>
    </location>
</feature>
<reference evidence="2" key="2">
    <citation type="journal article" date="2024" name="Plant">
        <title>Genomic evolution and insights into agronomic trait innovations of Sesamum species.</title>
        <authorList>
            <person name="Miao H."/>
            <person name="Wang L."/>
            <person name="Qu L."/>
            <person name="Liu H."/>
            <person name="Sun Y."/>
            <person name="Le M."/>
            <person name="Wang Q."/>
            <person name="Wei S."/>
            <person name="Zheng Y."/>
            <person name="Lin W."/>
            <person name="Duan Y."/>
            <person name="Cao H."/>
            <person name="Xiong S."/>
            <person name="Wang X."/>
            <person name="Wei L."/>
            <person name="Li C."/>
            <person name="Ma Q."/>
            <person name="Ju M."/>
            <person name="Zhao R."/>
            <person name="Li G."/>
            <person name="Mu C."/>
            <person name="Tian Q."/>
            <person name="Mei H."/>
            <person name="Zhang T."/>
            <person name="Gao T."/>
            <person name="Zhang H."/>
        </authorList>
    </citation>
    <scope>NUCLEOTIDE SEQUENCE</scope>
    <source>
        <strain evidence="2">G01</strain>
    </source>
</reference>
<evidence type="ECO:0000256" key="1">
    <source>
        <dbReference type="SAM" id="MobiDB-lite"/>
    </source>
</evidence>
<dbReference type="AlphaFoldDB" id="A0AAW2LW80"/>
<feature type="non-terminal residue" evidence="2">
    <location>
        <position position="53"/>
    </location>
</feature>